<dbReference type="Proteomes" id="UP001497522">
    <property type="component" value="Chromosome 5"/>
</dbReference>
<proteinExistence type="predicted"/>
<gene>
    <name evidence="1" type="ORF">CSSPJE1EN2_LOCUS18866</name>
</gene>
<sequence length="81" mass="8793">MSQVLLAYYLSSFGCEFFEECSFSSDAVEVKESLRAGVAISEPGGGAELVVPHHLLLEGISQVALRPREDIPYGFVFGILL</sequence>
<name>A0ABP1BM42_9BRYO</name>
<evidence type="ECO:0000313" key="2">
    <source>
        <dbReference type="Proteomes" id="UP001497522"/>
    </source>
</evidence>
<dbReference type="EMBL" id="OZ023706">
    <property type="protein sequence ID" value="CAK9876824.1"/>
    <property type="molecule type" value="Genomic_DNA"/>
</dbReference>
<accession>A0ABP1BM42</accession>
<protein>
    <submittedName>
        <fullName evidence="1">Uncharacterized protein</fullName>
    </submittedName>
</protein>
<reference evidence="1" key="1">
    <citation type="submission" date="2024-03" db="EMBL/GenBank/DDBJ databases">
        <authorList>
            <consortium name="ELIXIR-Norway"/>
            <consortium name="Elixir Norway"/>
        </authorList>
    </citation>
    <scope>NUCLEOTIDE SEQUENCE</scope>
</reference>
<evidence type="ECO:0000313" key="1">
    <source>
        <dbReference type="EMBL" id="CAK9876824.1"/>
    </source>
</evidence>
<keyword evidence="2" id="KW-1185">Reference proteome</keyword>
<organism evidence="1 2">
    <name type="scientific">Sphagnum jensenii</name>
    <dbReference type="NCBI Taxonomy" id="128206"/>
    <lineage>
        <taxon>Eukaryota</taxon>
        <taxon>Viridiplantae</taxon>
        <taxon>Streptophyta</taxon>
        <taxon>Embryophyta</taxon>
        <taxon>Bryophyta</taxon>
        <taxon>Sphagnophytina</taxon>
        <taxon>Sphagnopsida</taxon>
        <taxon>Sphagnales</taxon>
        <taxon>Sphagnaceae</taxon>
        <taxon>Sphagnum</taxon>
    </lineage>
</organism>